<dbReference type="GO" id="GO:0071014">
    <property type="term" value="C:post-mRNA release spliceosomal complex"/>
    <property type="evidence" value="ECO:0007669"/>
    <property type="project" value="TreeGrafter"/>
</dbReference>
<dbReference type="EnsemblPlants" id="AUR62042994-RA">
    <property type="protein sequence ID" value="AUR62042994-RA:cds"/>
    <property type="gene ID" value="AUR62042994"/>
</dbReference>
<dbReference type="SUPFAM" id="SSF48452">
    <property type="entry name" value="TPR-like"/>
    <property type="match status" value="1"/>
</dbReference>
<evidence type="ECO:0000313" key="5">
    <source>
        <dbReference type="Proteomes" id="UP000596660"/>
    </source>
</evidence>
<name>A0A803NAH4_CHEQI</name>
<keyword evidence="2" id="KW-1133">Transmembrane helix</keyword>
<dbReference type="PANTHER" id="PTHR11246:SF5">
    <property type="entry name" value="PRE-MRNA-SPLICING FACTOR SYF1"/>
    <property type="match status" value="1"/>
</dbReference>
<organism evidence="4 5">
    <name type="scientific">Chenopodium quinoa</name>
    <name type="common">Quinoa</name>
    <dbReference type="NCBI Taxonomy" id="63459"/>
    <lineage>
        <taxon>Eukaryota</taxon>
        <taxon>Viridiplantae</taxon>
        <taxon>Streptophyta</taxon>
        <taxon>Embryophyta</taxon>
        <taxon>Tracheophyta</taxon>
        <taxon>Spermatophyta</taxon>
        <taxon>Magnoliopsida</taxon>
        <taxon>eudicotyledons</taxon>
        <taxon>Gunneridae</taxon>
        <taxon>Pentapetalae</taxon>
        <taxon>Caryophyllales</taxon>
        <taxon>Chenopodiaceae</taxon>
        <taxon>Chenopodioideae</taxon>
        <taxon>Atripliceae</taxon>
        <taxon>Chenopodium</taxon>
    </lineage>
</organism>
<evidence type="ECO:0000256" key="2">
    <source>
        <dbReference type="SAM" id="Phobius"/>
    </source>
</evidence>
<protein>
    <recommendedName>
        <fullName evidence="3">Pre-mRNA-splicing factor Syf1/CRNKL1-like C-terminal HAT-repeats domain-containing protein</fullName>
    </recommendedName>
</protein>
<dbReference type="GO" id="GO:0000349">
    <property type="term" value="P:generation of catalytic spliceosome for first transesterification step"/>
    <property type="evidence" value="ECO:0007669"/>
    <property type="project" value="TreeGrafter"/>
</dbReference>
<dbReference type="PANTHER" id="PTHR11246">
    <property type="entry name" value="PRE-MRNA SPLICING FACTOR"/>
    <property type="match status" value="1"/>
</dbReference>
<dbReference type="InterPro" id="IPR011990">
    <property type="entry name" value="TPR-like_helical_dom_sf"/>
</dbReference>
<feature type="domain" description="Pre-mRNA-splicing factor Syf1/CRNKL1-like C-terminal HAT-repeats" evidence="3">
    <location>
        <begin position="28"/>
        <end position="135"/>
    </location>
</feature>
<dbReference type="GO" id="GO:0071007">
    <property type="term" value="C:U2-type catalytic step 2 spliceosome"/>
    <property type="evidence" value="ECO:0007669"/>
    <property type="project" value="TreeGrafter"/>
</dbReference>
<keyword evidence="2" id="KW-0812">Transmembrane</keyword>
<dbReference type="InterPro" id="IPR055430">
    <property type="entry name" value="HAT_Syf1_CNRKL1_C"/>
</dbReference>
<dbReference type="Gramene" id="AUR62042994-RA">
    <property type="protein sequence ID" value="AUR62042994-RA:cds"/>
    <property type="gene ID" value="AUR62042994"/>
</dbReference>
<dbReference type="Proteomes" id="UP000596660">
    <property type="component" value="Unplaced"/>
</dbReference>
<dbReference type="Pfam" id="PF23231">
    <property type="entry name" value="HAT_Syf1_CNRKL1_C"/>
    <property type="match status" value="1"/>
</dbReference>
<proteinExistence type="predicted"/>
<keyword evidence="5" id="KW-1185">Reference proteome</keyword>
<evidence type="ECO:0000256" key="1">
    <source>
        <dbReference type="ARBA" id="ARBA00022737"/>
    </source>
</evidence>
<dbReference type="GO" id="GO:0000974">
    <property type="term" value="C:Prp19 complex"/>
    <property type="evidence" value="ECO:0007669"/>
    <property type="project" value="TreeGrafter"/>
</dbReference>
<feature type="transmembrane region" description="Helical" evidence="2">
    <location>
        <begin position="158"/>
        <end position="175"/>
    </location>
</feature>
<keyword evidence="1" id="KW-0677">Repeat</keyword>
<evidence type="ECO:0000313" key="4">
    <source>
        <dbReference type="EnsemblPlants" id="AUR62042994-RA:cds"/>
    </source>
</evidence>
<accession>A0A803NAH4</accession>
<reference evidence="4" key="1">
    <citation type="journal article" date="2017" name="Nature">
        <title>The genome of Chenopodium quinoa.</title>
        <authorList>
            <person name="Jarvis D.E."/>
            <person name="Ho Y.S."/>
            <person name="Lightfoot D.J."/>
            <person name="Schmoeckel S.M."/>
            <person name="Li B."/>
            <person name="Borm T.J.A."/>
            <person name="Ohyanagi H."/>
            <person name="Mineta K."/>
            <person name="Michell C.T."/>
            <person name="Saber N."/>
            <person name="Kharbatia N.M."/>
            <person name="Rupper R.R."/>
            <person name="Sharp A.R."/>
            <person name="Dally N."/>
            <person name="Boughton B.A."/>
            <person name="Woo Y.H."/>
            <person name="Gao G."/>
            <person name="Schijlen E.G.W.M."/>
            <person name="Guo X."/>
            <person name="Momin A.A."/>
            <person name="Negrao S."/>
            <person name="Al-Babili S."/>
            <person name="Gehring C."/>
            <person name="Roessner U."/>
            <person name="Jung C."/>
            <person name="Murphy K."/>
            <person name="Arold S.T."/>
            <person name="Gojobori T."/>
            <person name="van der Linden C.G."/>
            <person name="van Loo E.N."/>
            <person name="Jellen E.N."/>
            <person name="Maughan P.J."/>
            <person name="Tester M."/>
        </authorList>
    </citation>
    <scope>NUCLEOTIDE SEQUENCE [LARGE SCALE GENOMIC DNA]</scope>
    <source>
        <strain evidence="4">cv. PI 614886</strain>
    </source>
</reference>
<sequence length="189" mass="21453">MEDSAKTINQHGYMGDSRKIDVDDDPLKVVEIFGVAKTRRMYEDAIAEAGITDDRAKALCLKFAALEKSLDDSDRARAIYIYASSLFNLETDPDFWTQWLDFEQHFGNEDTIREMLRIKRSVSSLYQPNKMMIGLPNVNLNLASIEQHGSEMQLRNHIAFELFIGVAAIGYLLLLKDLSLCRAFIVPTA</sequence>
<dbReference type="AlphaFoldDB" id="A0A803NAH4"/>
<dbReference type="Gene3D" id="1.25.40.10">
    <property type="entry name" value="Tetratricopeptide repeat domain"/>
    <property type="match status" value="1"/>
</dbReference>
<dbReference type="InterPro" id="IPR045075">
    <property type="entry name" value="Syf1-like"/>
</dbReference>
<reference evidence="4" key="2">
    <citation type="submission" date="2021-03" db="UniProtKB">
        <authorList>
            <consortium name="EnsemblPlants"/>
        </authorList>
    </citation>
    <scope>IDENTIFICATION</scope>
</reference>
<evidence type="ECO:0000259" key="3">
    <source>
        <dbReference type="Pfam" id="PF23231"/>
    </source>
</evidence>
<keyword evidence="2" id="KW-0472">Membrane</keyword>